<evidence type="ECO:0000313" key="2">
    <source>
        <dbReference type="EMBL" id="EMF54374.1"/>
    </source>
</evidence>
<dbReference type="GeneID" id="96271748"/>
<organism evidence="2 3">
    <name type="scientific">Streptomyces bottropensis ATCC 25435</name>
    <dbReference type="NCBI Taxonomy" id="1054862"/>
    <lineage>
        <taxon>Bacteria</taxon>
        <taxon>Bacillati</taxon>
        <taxon>Actinomycetota</taxon>
        <taxon>Actinomycetes</taxon>
        <taxon>Kitasatosporales</taxon>
        <taxon>Streptomycetaceae</taxon>
        <taxon>Streptomyces</taxon>
    </lineage>
</organism>
<dbReference type="EMBL" id="KB405078">
    <property type="protein sequence ID" value="EMF54374.1"/>
    <property type="molecule type" value="Genomic_DNA"/>
</dbReference>
<dbReference type="AlphaFoldDB" id="M3FQG0"/>
<dbReference type="RefSeq" id="WP_005480381.1">
    <property type="nucleotide sequence ID" value="NZ_KB405078.1"/>
</dbReference>
<protein>
    <submittedName>
        <fullName evidence="2">Uncharacterized protein</fullName>
    </submittedName>
</protein>
<sequence length="50" mass="5365">MGEARQPRRSREMLGRRASSGSRAVQRAVSQADRKAGSAVSSRSRTMSSG</sequence>
<evidence type="ECO:0000256" key="1">
    <source>
        <dbReference type="SAM" id="MobiDB-lite"/>
    </source>
</evidence>
<feature type="region of interest" description="Disordered" evidence="1">
    <location>
        <begin position="1"/>
        <end position="50"/>
    </location>
</feature>
<accession>M3FQG0</accession>
<feature type="compositionally biased region" description="Low complexity" evidence="1">
    <location>
        <begin position="38"/>
        <end position="50"/>
    </location>
</feature>
<feature type="compositionally biased region" description="Basic and acidic residues" evidence="1">
    <location>
        <begin position="1"/>
        <end position="15"/>
    </location>
</feature>
<dbReference type="Proteomes" id="UP000030760">
    <property type="component" value="Unassembled WGS sequence"/>
</dbReference>
<name>M3FQG0_9ACTN</name>
<reference evidence="3" key="1">
    <citation type="journal article" date="2013" name="Genome Announc.">
        <title>Draft Genome Sequence of Streptomyces bottropensis ATCC 25435, a Bottromycin-Producing Actinomycete.</title>
        <authorList>
            <person name="Zhang H."/>
            <person name="Zhou W."/>
            <person name="Zhuang Y."/>
            <person name="Liang X."/>
            <person name="Liu T."/>
        </authorList>
    </citation>
    <scope>NUCLEOTIDE SEQUENCE [LARGE SCALE GENOMIC DNA]</scope>
    <source>
        <strain evidence="3">ATCC 25435</strain>
    </source>
</reference>
<evidence type="ECO:0000313" key="3">
    <source>
        <dbReference type="Proteomes" id="UP000030760"/>
    </source>
</evidence>
<proteinExistence type="predicted"/>
<gene>
    <name evidence="2" type="ORF">SBD_4040</name>
</gene>